<evidence type="ECO:0008006" key="4">
    <source>
        <dbReference type="Google" id="ProtNLM"/>
    </source>
</evidence>
<protein>
    <recommendedName>
        <fullName evidence="4">F-box domain-containing protein</fullName>
    </recommendedName>
</protein>
<feature type="region of interest" description="Disordered" evidence="1">
    <location>
        <begin position="459"/>
        <end position="484"/>
    </location>
</feature>
<dbReference type="EMBL" id="KN837214">
    <property type="protein sequence ID" value="KIJ33341.1"/>
    <property type="molecule type" value="Genomic_DNA"/>
</dbReference>
<gene>
    <name evidence="2" type="ORF">M422DRAFT_264736</name>
</gene>
<proteinExistence type="predicted"/>
<feature type="compositionally biased region" description="Polar residues" evidence="1">
    <location>
        <begin position="311"/>
        <end position="324"/>
    </location>
</feature>
<sequence>MTDLPFDICIQIAQQLFIRRDLLNLSQTCYLVRSTAVPLIFETATFDALGKHQQRIGKFVSHRCVMQEHGLRSMGTTRLFFRPCDVCGLYWSPINNHIFMRFMVDENEVKVFDTRFARYVNKNQYFDGLSRSLREPFNTQLAPMYRELADLIDKAPNLGPVNILETRAERLGSPHRSSRNSLYPGSDESCDFRESRVEELYSRRGFFSSSLRVYRYLTELGQYSRLLSNRCLLYIPEDPYFLTGYRPFFPREIITRGNLLNSTPGQFSSRRSDRQQCLFNLLERAPLDLFPPPNRLRYHHTPPNPHPQNLPRMSQKTGTTTSGLQAPVPKRRNTPDPGDPIAILASKGINRDNYTDPAALATVMEQWGDFSYRGQEDPKPYRGYGQQTSGHRQTHASNIQEHRQIRKCNQNRPTKHNTGNQRLNLPRLEVATQLRTAPPEGNQGTPGNIPGVAQDALEAMQAAASDPRRHQPRLGQPKDFDGARKEGNSFLNSYKLNFHICLEDFAEKQAHIHWALSFIKTG</sequence>
<dbReference type="HOGENOM" id="CLU_521916_0_0_1"/>
<feature type="region of interest" description="Disordered" evidence="1">
    <location>
        <begin position="298"/>
        <end position="340"/>
    </location>
</feature>
<keyword evidence="3" id="KW-1185">Reference proteome</keyword>
<reference evidence="2 3" key="1">
    <citation type="submission" date="2014-06" db="EMBL/GenBank/DDBJ databases">
        <title>Evolutionary Origins and Diversification of the Mycorrhizal Mutualists.</title>
        <authorList>
            <consortium name="DOE Joint Genome Institute"/>
            <consortium name="Mycorrhizal Genomics Consortium"/>
            <person name="Kohler A."/>
            <person name="Kuo A."/>
            <person name="Nagy L.G."/>
            <person name="Floudas D."/>
            <person name="Copeland A."/>
            <person name="Barry K.W."/>
            <person name="Cichocki N."/>
            <person name="Veneault-Fourrey C."/>
            <person name="LaButti K."/>
            <person name="Lindquist E.A."/>
            <person name="Lipzen A."/>
            <person name="Lundell T."/>
            <person name="Morin E."/>
            <person name="Murat C."/>
            <person name="Riley R."/>
            <person name="Ohm R."/>
            <person name="Sun H."/>
            <person name="Tunlid A."/>
            <person name="Henrissat B."/>
            <person name="Grigoriev I.V."/>
            <person name="Hibbett D.S."/>
            <person name="Martin F."/>
        </authorList>
    </citation>
    <scope>NUCLEOTIDE SEQUENCE [LARGE SCALE GENOMIC DNA]</scope>
    <source>
        <strain evidence="2 3">SS14</strain>
    </source>
</reference>
<evidence type="ECO:0000313" key="3">
    <source>
        <dbReference type="Proteomes" id="UP000054279"/>
    </source>
</evidence>
<evidence type="ECO:0000313" key="2">
    <source>
        <dbReference type="EMBL" id="KIJ33341.1"/>
    </source>
</evidence>
<feature type="compositionally biased region" description="Polar residues" evidence="1">
    <location>
        <begin position="385"/>
        <end position="399"/>
    </location>
</feature>
<accession>A0A0C9V7L9</accession>
<organism evidence="2 3">
    <name type="scientific">Sphaerobolus stellatus (strain SS14)</name>
    <dbReference type="NCBI Taxonomy" id="990650"/>
    <lineage>
        <taxon>Eukaryota</taxon>
        <taxon>Fungi</taxon>
        <taxon>Dikarya</taxon>
        <taxon>Basidiomycota</taxon>
        <taxon>Agaricomycotina</taxon>
        <taxon>Agaricomycetes</taxon>
        <taxon>Phallomycetidae</taxon>
        <taxon>Geastrales</taxon>
        <taxon>Sphaerobolaceae</taxon>
        <taxon>Sphaerobolus</taxon>
    </lineage>
</organism>
<dbReference type="AlphaFoldDB" id="A0A0C9V7L9"/>
<name>A0A0C9V7L9_SPHS4</name>
<feature type="region of interest" description="Disordered" evidence="1">
    <location>
        <begin position="375"/>
        <end position="424"/>
    </location>
</feature>
<feature type="compositionally biased region" description="Polar residues" evidence="1">
    <location>
        <begin position="407"/>
        <end position="423"/>
    </location>
</feature>
<dbReference type="Proteomes" id="UP000054279">
    <property type="component" value="Unassembled WGS sequence"/>
</dbReference>
<evidence type="ECO:0000256" key="1">
    <source>
        <dbReference type="SAM" id="MobiDB-lite"/>
    </source>
</evidence>